<dbReference type="InterPro" id="IPR010730">
    <property type="entry name" value="HET"/>
</dbReference>
<comment type="caution">
    <text evidence="3">The sequence shown here is derived from an EMBL/GenBank/DDBJ whole genome shotgun (WGS) entry which is preliminary data.</text>
</comment>
<evidence type="ECO:0000259" key="2">
    <source>
        <dbReference type="Pfam" id="PF06985"/>
    </source>
</evidence>
<accession>A0ABQ7J382</accession>
<dbReference type="InterPro" id="IPR055530">
    <property type="entry name" value="DUF7104"/>
</dbReference>
<dbReference type="Pfam" id="PF23397">
    <property type="entry name" value="DUF7104"/>
    <property type="match status" value="9"/>
</dbReference>
<protein>
    <recommendedName>
        <fullName evidence="2">Heterokaryon incompatibility domain-containing protein</fullName>
    </recommendedName>
</protein>
<evidence type="ECO:0000313" key="4">
    <source>
        <dbReference type="Proteomes" id="UP000783213"/>
    </source>
</evidence>
<dbReference type="Pfam" id="PF06985">
    <property type="entry name" value="HET"/>
    <property type="match status" value="1"/>
</dbReference>
<keyword evidence="4" id="KW-1185">Reference proteome</keyword>
<dbReference type="Gene3D" id="1.25.40.10">
    <property type="entry name" value="Tetratricopeptide repeat domain"/>
    <property type="match status" value="1"/>
</dbReference>
<dbReference type="GeneID" id="62227353"/>
<name>A0ABQ7J382_9HELO</name>
<dbReference type="EMBL" id="RCSX01000001">
    <property type="protein sequence ID" value="KAF7940451.1"/>
    <property type="molecule type" value="Genomic_DNA"/>
</dbReference>
<dbReference type="InterPro" id="IPR011990">
    <property type="entry name" value="TPR-like_helical_dom_sf"/>
</dbReference>
<organism evidence="3 4">
    <name type="scientific">Botrytis deweyae</name>
    <dbReference type="NCBI Taxonomy" id="2478750"/>
    <lineage>
        <taxon>Eukaryota</taxon>
        <taxon>Fungi</taxon>
        <taxon>Dikarya</taxon>
        <taxon>Ascomycota</taxon>
        <taxon>Pezizomycotina</taxon>
        <taxon>Leotiomycetes</taxon>
        <taxon>Helotiales</taxon>
        <taxon>Sclerotiniaceae</taxon>
        <taxon>Botrytis</taxon>
    </lineage>
</organism>
<feature type="region of interest" description="Disordered" evidence="1">
    <location>
        <begin position="150"/>
        <end position="177"/>
    </location>
</feature>
<dbReference type="PANTHER" id="PTHR24148:SF78">
    <property type="entry name" value="HETEROKARYON INCOMPATIBILITY DOMAIN-CONTAINING PROTEIN"/>
    <property type="match status" value="1"/>
</dbReference>
<feature type="domain" description="Heterokaryon incompatibility" evidence="2">
    <location>
        <begin position="50"/>
        <end position="208"/>
    </location>
</feature>
<evidence type="ECO:0000313" key="3">
    <source>
        <dbReference type="EMBL" id="KAF7940451.1"/>
    </source>
</evidence>
<gene>
    <name evidence="3" type="ORF">EAE98_000578</name>
</gene>
<dbReference type="PANTHER" id="PTHR24148">
    <property type="entry name" value="ANKYRIN REPEAT DOMAIN-CONTAINING PROTEIN 39 HOMOLOG-RELATED"/>
    <property type="match status" value="1"/>
</dbReference>
<dbReference type="RefSeq" id="XP_038815873.1">
    <property type="nucleotide sequence ID" value="XM_038948196.1"/>
</dbReference>
<dbReference type="InterPro" id="IPR052895">
    <property type="entry name" value="HetReg/Transcr_Mod"/>
</dbReference>
<reference evidence="3 4" key="1">
    <citation type="journal article" date="2020" name="Genome Biol. Evol.">
        <title>Comparative genomics of Sclerotiniaceae.</title>
        <authorList>
            <person name="Valero Jimenez C.A."/>
            <person name="Steentjes M."/>
            <person name="Scholten O.E."/>
            <person name="Van Kan J.A.L."/>
        </authorList>
    </citation>
    <scope>NUCLEOTIDE SEQUENCE [LARGE SCALE GENOMIC DNA]</scope>
    <source>
        <strain evidence="3 4">B1</strain>
    </source>
</reference>
<dbReference type="Gene3D" id="1.20.5.340">
    <property type="match status" value="3"/>
</dbReference>
<dbReference type="Proteomes" id="UP000783213">
    <property type="component" value="Unassembled WGS sequence"/>
</dbReference>
<dbReference type="SUPFAM" id="SSF48452">
    <property type="entry name" value="TPR-like"/>
    <property type="match status" value="1"/>
</dbReference>
<evidence type="ECO:0000256" key="1">
    <source>
        <dbReference type="SAM" id="MobiDB-lite"/>
    </source>
</evidence>
<sequence length="965" mass="109998">MSKYSYSTDPLNSDSIRLLGLMPAKDLASPIHCRLHDYSLRESDRGIHLYEALSYVWGSPESSKVVYINNSSLSVTANLYTALLHLRDCTFERIIWVDSICINQENDIEKSHQIQLMAKIYGQANRVIVYLGDEADDSNQALESIRFAAEGESPGGESPGGESPGGESPGGEFPEGESLDRRINEMNQRGVLELLKRPWFERIWVLQEVGFARQILMMCGSAIVDGYIFSTGFSQLFYNRQSDLLDLIRPVMYLIRGAIFRPKHAIRPSGALSLGTLVDMYHTRKATKRHDKVYALLSMSSESSNLAGLSPDYKVTWATLLERLVKFIISQDISLKTWEDKEIALIESKGYVLGRVHSIEIDSTRHERQCVNIEFKNQPSINKGYTRWILQASAKSIQQGDLVCHLQGTSKPAIIRPYKDHFAIILIAVTLQDKRQIKDGCFDTLYDLPPIKKFLRDFLLIWNWEQGPDNLESQAEYEGTIERYKSVPGNLKTDKNRAVNLINVSLVLTDAGDYENAENILQEKIKSYEGKLGRENTHILALKETLAWMYHQNGDRMKSENFFLQVIQTRNDLQGKYHQDTLRNVAKLGLVYMKEGFSWSLPSQSMITRLSNQIENNRIGEEDMIQIGESFNRKMMKLMLDQNKENFQVTEDVVKAAARNTYFGYEVMKLLFEKRGEEITITKEMIKIAAENLRCGYKLMVLLFEKRGKEITITEEVVKAAVGNRSTGYEIMMLLFEKRDEEITITKEMIKIAVWNWDQGFKLMKLLLDKRGKEITITKELIKAAIGNRDNGYNRTILSFERRGTNLFSVLEIQDETERRLCGQNIVKLLLKERGEELTIPEEVVVIIASNFTEKVMALLLEKQREKIGITQEILKAAAVNAFGGEIIKLLLEERGKEVIVTEEIMKTAAANPFSGKEIIKLLLEKRGEEVIVTDDIMKAAASNQGTDRKAIMLLLKHQATDVII</sequence>
<proteinExistence type="predicted"/>
<feature type="compositionally biased region" description="Gly residues" evidence="1">
    <location>
        <begin position="153"/>
        <end position="169"/>
    </location>
</feature>